<dbReference type="SUPFAM" id="SSF161060">
    <property type="entry name" value="ATP synthase B chain-like"/>
    <property type="match status" value="1"/>
</dbReference>
<dbReference type="GO" id="GO:0045259">
    <property type="term" value="C:proton-transporting ATP synthase complex"/>
    <property type="evidence" value="ECO:0007669"/>
    <property type="project" value="UniProtKB-KW"/>
</dbReference>
<evidence type="ECO:0000256" key="3">
    <source>
        <dbReference type="ARBA" id="ARBA00022547"/>
    </source>
</evidence>
<comment type="subcellular location">
    <subcellularLocation>
        <location evidence="9">Mitochondrion</location>
    </subcellularLocation>
    <subcellularLocation>
        <location evidence="9">Mitochondrion inner membrane</location>
    </subcellularLocation>
</comment>
<comment type="function">
    <text evidence="9">Subunit b, of the mitochondrial membrane ATP synthase complex (F(1)F(0) ATP synthase or Complex V) that produces ATP from ADP in the presence of a proton gradient across the membrane which is generated by electron transport complexes of the respiratory chain. ATP synthase complex consist of a soluble F(1) head domain - the catalytic core - and a membrane F(1) domain - the membrane proton channel. These two domains are linked by a central stalk rotating inside the F(1) region and a stationary peripheral stalk. During catalysis, ATP synthesis in the catalytic domain of F(1) is coupled via a rotary mechanism of the central stalk subunits to proton translocation. In vivo, can only synthesize ATP although its ATP hydrolase activity can be activated artificially in vitro. Part of the complex F(0) domain. Part of the complex F(0) domain and the peripheric stalk, which acts as a stator to hold the catalytic alpha(3)beta(3) subcomplex and subunit a/ATP6 static relative to the rotary elements.</text>
</comment>
<evidence type="ECO:0000256" key="9">
    <source>
        <dbReference type="RuleBase" id="RU368017"/>
    </source>
</evidence>
<comment type="subunit">
    <text evidence="9">F-type ATPases have 2 components, CF(1) - the catalytic core - and CF(0) - the membrane proton channel. CF(1) and CF(0) have multiple subunits.</text>
</comment>
<evidence type="ECO:0000256" key="5">
    <source>
        <dbReference type="ARBA" id="ARBA00022792"/>
    </source>
</evidence>
<gene>
    <name evidence="10" type="ORF">DdX_12372</name>
</gene>
<dbReference type="GO" id="GO:0046933">
    <property type="term" value="F:proton-transporting ATP synthase activity, rotational mechanism"/>
    <property type="evidence" value="ECO:0007669"/>
    <property type="project" value="TreeGrafter"/>
</dbReference>
<keyword evidence="4 9" id="KW-0375">Hydrogen ion transport</keyword>
<dbReference type="InterPro" id="IPR013837">
    <property type="entry name" value="ATP_synth_F0_suB"/>
</dbReference>
<comment type="similarity">
    <text evidence="1 9">Belongs to the eukaryotic ATPase B chain family.</text>
</comment>
<sequence length="321" mass="37070">MVLSRLILQQGAISKANIKSFSIVHVRCQAAPALPATQSDVGQTLSSVEEDRPGFFARVIARWNGIPLKGETHAPEPTLFKDCDKLFYPPEPLPPIPKDYKEHPERDLVNFPYPETHMFAPKFRLFMIPDSWCTPFHKITGTSGPYLFWGGLAAFLVSKEIFTLDEGWAKLYCGIWAYLLISRTWSYQWDKKLYQKWRDEMDMYNKLIAEDLKEAVEFRNVSAAEAESLKAMQENFPTIFKENMALQLEAAYRQNVEKVSTELKRRIDYLQEVEDTKTRFERDILLQSVIEGVQKQIATNEGNIKDAYLDNCIDQLKTLRA</sequence>
<dbReference type="PANTHER" id="PTHR12733:SF3">
    <property type="entry name" value="ATP SYNTHASE F(0) COMPLEX SUBUNIT B1, MITOCHONDRIAL"/>
    <property type="match status" value="1"/>
</dbReference>
<dbReference type="Pfam" id="PF05405">
    <property type="entry name" value="Mt_ATP-synt_B"/>
    <property type="match status" value="1"/>
</dbReference>
<proteinExistence type="inferred from homology"/>
<dbReference type="AlphaFoldDB" id="A0AAD4MYA7"/>
<evidence type="ECO:0000256" key="4">
    <source>
        <dbReference type="ARBA" id="ARBA00022781"/>
    </source>
</evidence>
<dbReference type="Proteomes" id="UP001201812">
    <property type="component" value="Unassembled WGS sequence"/>
</dbReference>
<dbReference type="InterPro" id="IPR008688">
    <property type="entry name" value="ATP_synth_Bsub_B/MI25"/>
</dbReference>
<keyword evidence="6 9" id="KW-0406">Ion transport</keyword>
<dbReference type="PANTHER" id="PTHR12733">
    <property type="entry name" value="MITOCHONDRIAL ATP SYNTHASE B CHAIN"/>
    <property type="match status" value="1"/>
</dbReference>
<keyword evidence="7 9" id="KW-0496">Mitochondrion</keyword>
<evidence type="ECO:0000313" key="10">
    <source>
        <dbReference type="EMBL" id="KAI1707537.1"/>
    </source>
</evidence>
<dbReference type="EMBL" id="JAKKPZ010000040">
    <property type="protein sequence ID" value="KAI1707537.1"/>
    <property type="molecule type" value="Genomic_DNA"/>
</dbReference>
<evidence type="ECO:0000256" key="1">
    <source>
        <dbReference type="ARBA" id="ARBA00007479"/>
    </source>
</evidence>
<evidence type="ECO:0000256" key="8">
    <source>
        <dbReference type="ARBA" id="ARBA00023136"/>
    </source>
</evidence>
<accession>A0AAD4MYA7</accession>
<organism evidence="10 11">
    <name type="scientific">Ditylenchus destructor</name>
    <dbReference type="NCBI Taxonomy" id="166010"/>
    <lineage>
        <taxon>Eukaryota</taxon>
        <taxon>Metazoa</taxon>
        <taxon>Ecdysozoa</taxon>
        <taxon>Nematoda</taxon>
        <taxon>Chromadorea</taxon>
        <taxon>Rhabditida</taxon>
        <taxon>Tylenchina</taxon>
        <taxon>Tylenchomorpha</taxon>
        <taxon>Sphaerularioidea</taxon>
        <taxon>Anguinidae</taxon>
        <taxon>Anguininae</taxon>
        <taxon>Ditylenchus</taxon>
    </lineage>
</organism>
<keyword evidence="2 9" id="KW-0813">Transport</keyword>
<keyword evidence="11" id="KW-1185">Reference proteome</keyword>
<keyword evidence="3 9" id="KW-0138">CF(0)</keyword>
<evidence type="ECO:0000256" key="2">
    <source>
        <dbReference type="ARBA" id="ARBA00022448"/>
    </source>
</evidence>
<keyword evidence="8 9" id="KW-0472">Membrane</keyword>
<evidence type="ECO:0000313" key="11">
    <source>
        <dbReference type="Proteomes" id="UP001201812"/>
    </source>
</evidence>
<reference evidence="10" key="1">
    <citation type="submission" date="2022-01" db="EMBL/GenBank/DDBJ databases">
        <title>Genome Sequence Resource for Two Populations of Ditylenchus destructor, the Migratory Endoparasitic Phytonematode.</title>
        <authorList>
            <person name="Zhang H."/>
            <person name="Lin R."/>
            <person name="Xie B."/>
        </authorList>
    </citation>
    <scope>NUCLEOTIDE SEQUENCE</scope>
    <source>
        <strain evidence="10">BazhouSP</strain>
    </source>
</reference>
<evidence type="ECO:0000256" key="6">
    <source>
        <dbReference type="ARBA" id="ARBA00023065"/>
    </source>
</evidence>
<comment type="caution">
    <text evidence="10">The sequence shown here is derived from an EMBL/GenBank/DDBJ whole genome shotgun (WGS) entry which is preliminary data.</text>
</comment>
<dbReference type="Gene3D" id="1.20.5.2210">
    <property type="match status" value="1"/>
</dbReference>
<evidence type="ECO:0000256" key="7">
    <source>
        <dbReference type="ARBA" id="ARBA00023128"/>
    </source>
</evidence>
<protein>
    <recommendedName>
        <fullName evidence="9">ATP synthase subunit b</fullName>
    </recommendedName>
</protein>
<name>A0AAD4MYA7_9BILA</name>
<dbReference type="GO" id="GO:0005743">
    <property type="term" value="C:mitochondrial inner membrane"/>
    <property type="evidence" value="ECO:0007669"/>
    <property type="project" value="UniProtKB-SubCell"/>
</dbReference>
<keyword evidence="5 9" id="KW-0999">Mitochondrion inner membrane</keyword>